<proteinExistence type="predicted"/>
<dbReference type="AlphaFoldDB" id="A0A433QSZ8"/>
<organism evidence="2 3">
    <name type="scientific">Jimgerdemannia flammicorona</name>
    <dbReference type="NCBI Taxonomy" id="994334"/>
    <lineage>
        <taxon>Eukaryota</taxon>
        <taxon>Fungi</taxon>
        <taxon>Fungi incertae sedis</taxon>
        <taxon>Mucoromycota</taxon>
        <taxon>Mucoromycotina</taxon>
        <taxon>Endogonomycetes</taxon>
        <taxon>Endogonales</taxon>
        <taxon>Endogonaceae</taxon>
        <taxon>Jimgerdemannia</taxon>
    </lineage>
</organism>
<feature type="compositionally biased region" description="Low complexity" evidence="1">
    <location>
        <begin position="139"/>
        <end position="156"/>
    </location>
</feature>
<feature type="region of interest" description="Disordered" evidence="1">
    <location>
        <begin position="1"/>
        <end position="20"/>
    </location>
</feature>
<reference evidence="2 3" key="1">
    <citation type="journal article" date="2018" name="New Phytol.">
        <title>Phylogenomics of Endogonaceae and evolution of mycorrhizas within Mucoromycota.</title>
        <authorList>
            <person name="Chang Y."/>
            <person name="Desiro A."/>
            <person name="Na H."/>
            <person name="Sandor L."/>
            <person name="Lipzen A."/>
            <person name="Clum A."/>
            <person name="Barry K."/>
            <person name="Grigoriev I.V."/>
            <person name="Martin F.M."/>
            <person name="Stajich J.E."/>
            <person name="Smith M.E."/>
            <person name="Bonito G."/>
            <person name="Spatafora J.W."/>
        </authorList>
    </citation>
    <scope>NUCLEOTIDE SEQUENCE [LARGE SCALE GENOMIC DNA]</scope>
    <source>
        <strain evidence="2 3">AD002</strain>
    </source>
</reference>
<dbReference type="Proteomes" id="UP000274822">
    <property type="component" value="Unassembled WGS sequence"/>
</dbReference>
<evidence type="ECO:0000313" key="2">
    <source>
        <dbReference type="EMBL" id="RUS32891.1"/>
    </source>
</evidence>
<accession>A0A433QSZ8</accession>
<feature type="region of interest" description="Disordered" evidence="1">
    <location>
        <begin position="25"/>
        <end position="156"/>
    </location>
</feature>
<protein>
    <submittedName>
        <fullName evidence="2">Uncharacterized protein</fullName>
    </submittedName>
</protein>
<evidence type="ECO:0000256" key="1">
    <source>
        <dbReference type="SAM" id="MobiDB-lite"/>
    </source>
</evidence>
<evidence type="ECO:0000313" key="3">
    <source>
        <dbReference type="Proteomes" id="UP000274822"/>
    </source>
</evidence>
<feature type="compositionally biased region" description="Pro residues" evidence="1">
    <location>
        <begin position="1"/>
        <end position="12"/>
    </location>
</feature>
<comment type="caution">
    <text evidence="2">The sequence shown here is derived from an EMBL/GenBank/DDBJ whole genome shotgun (WGS) entry which is preliminary data.</text>
</comment>
<feature type="compositionally biased region" description="Gly residues" evidence="1">
    <location>
        <begin position="93"/>
        <end position="115"/>
    </location>
</feature>
<dbReference type="EMBL" id="RBNJ01001674">
    <property type="protein sequence ID" value="RUS32891.1"/>
    <property type="molecule type" value="Genomic_DNA"/>
</dbReference>
<feature type="region of interest" description="Disordered" evidence="1">
    <location>
        <begin position="165"/>
        <end position="184"/>
    </location>
</feature>
<sequence length="184" mass="18864">MSAQNPPDPPTPTAAAGLTHALLNVALESKPPPKHPGSPPWKTQEEWRKSSGKSTSIEYSDPDGTAPRSKLALQSQDQLGEWDVAGLMDNPGGEWGSEDAGGGWGSEGTTAGGWGNEVAVAGGWNEGETSGAGWDDGRAATATPNSAASASTTSTHATFDALLEDLKTKKRKGRSGEVIGGGNR</sequence>
<name>A0A433QSZ8_9FUNG</name>
<gene>
    <name evidence="2" type="ORF">BC938DRAFT_473910</name>
</gene>
<keyword evidence="3" id="KW-1185">Reference proteome</keyword>